<gene>
    <name evidence="3" type="ORF">RMAR1173_LOCUS21952</name>
</gene>
<dbReference type="PANTHER" id="PTHR22938:SF0">
    <property type="entry name" value="E3 UBIQUITIN-PROTEIN LIGASE ZNF598"/>
    <property type="match status" value="1"/>
</dbReference>
<dbReference type="AlphaFoldDB" id="A0A7S2WW84"/>
<dbReference type="GO" id="GO:0043022">
    <property type="term" value="F:ribosome binding"/>
    <property type="evidence" value="ECO:0007669"/>
    <property type="project" value="TreeGrafter"/>
</dbReference>
<dbReference type="InterPro" id="IPR013087">
    <property type="entry name" value="Znf_C2H2_type"/>
</dbReference>
<feature type="region of interest" description="Disordered" evidence="1">
    <location>
        <begin position="412"/>
        <end position="459"/>
    </location>
</feature>
<name>A0A7S2WW84_9STRA</name>
<feature type="domain" description="C2H2-type" evidence="2">
    <location>
        <begin position="75"/>
        <end position="96"/>
    </location>
</feature>
<dbReference type="EMBL" id="HBHJ01033134">
    <property type="protein sequence ID" value="CAD9710958.1"/>
    <property type="molecule type" value="Transcribed_RNA"/>
</dbReference>
<sequence length="476" mass="49691">MPPGLPVPCKASFSNIKALQKHLRMEHGVQFCRLCVAGKPVFPSELQRFPVQGPEYERHMTVGDPKAGFNGHPRCSWCKERFYGNEQLTKHFTENHFACHICDKLGVPNKWFKDYQSLDIHFSDKHYPCHDPQCRARRFVAFEDEFQLQAHVARHHPNSLRKGAIRFNYQPRSATEQDDPAAAAEGPGGGARGGDAEGASAAEVLRSTEAFPTLAGDVSSRPLIPATAASGDASSAGEPMSSTPFGAWSARHTPARSAAAAGRFHPVADFPTLGGTGGGVTSGPARNRGGRAGRAAAAPQGVWAKASEPPEVDLVHATSPVEEEQLQPPPPPPQRMPTGADFPVLGGSAAPAPSPSSTVGGGVSARWSERTPAASAAVAGPGGWCDSCGAARTALLEGLCPACHPSGQWPSMAGSAAPGVASQKVKKKKKAPSKGYSSSLSSIASYGKGGSSAGMLTKKSTGLKLVRNSAVTGKKG</sequence>
<feature type="region of interest" description="Disordered" evidence="1">
    <location>
        <begin position="225"/>
        <end position="249"/>
    </location>
</feature>
<feature type="compositionally biased region" description="Low complexity" evidence="1">
    <location>
        <begin position="226"/>
        <end position="237"/>
    </location>
</feature>
<feature type="region of interest" description="Disordered" evidence="1">
    <location>
        <begin position="270"/>
        <end position="341"/>
    </location>
</feature>
<accession>A0A7S2WW84</accession>
<organism evidence="3">
    <name type="scientific">Rhizochromulina marina</name>
    <dbReference type="NCBI Taxonomy" id="1034831"/>
    <lineage>
        <taxon>Eukaryota</taxon>
        <taxon>Sar</taxon>
        <taxon>Stramenopiles</taxon>
        <taxon>Ochrophyta</taxon>
        <taxon>Dictyochophyceae</taxon>
        <taxon>Rhizochromulinales</taxon>
        <taxon>Rhizochromulina</taxon>
    </lineage>
</organism>
<dbReference type="GO" id="GO:0016567">
    <property type="term" value="P:protein ubiquitination"/>
    <property type="evidence" value="ECO:0007669"/>
    <property type="project" value="TreeGrafter"/>
</dbReference>
<dbReference type="InterPro" id="IPR044288">
    <property type="entry name" value="ZNF598/HEL2"/>
</dbReference>
<dbReference type="InterPro" id="IPR056437">
    <property type="entry name" value="Znf-C2H2_ZNF598/HEL2"/>
</dbReference>
<evidence type="ECO:0000256" key="1">
    <source>
        <dbReference type="SAM" id="MobiDB-lite"/>
    </source>
</evidence>
<feature type="region of interest" description="Disordered" evidence="1">
    <location>
        <begin position="172"/>
        <end position="200"/>
    </location>
</feature>
<dbReference type="GO" id="GO:0072344">
    <property type="term" value="P:rescue of stalled ribosome"/>
    <property type="evidence" value="ECO:0007669"/>
    <property type="project" value="InterPro"/>
</dbReference>
<dbReference type="PANTHER" id="PTHR22938">
    <property type="entry name" value="ZINC FINGER PROTEIN 598"/>
    <property type="match status" value="1"/>
</dbReference>
<proteinExistence type="predicted"/>
<dbReference type="GO" id="GO:0061630">
    <property type="term" value="F:ubiquitin protein ligase activity"/>
    <property type="evidence" value="ECO:0007669"/>
    <property type="project" value="InterPro"/>
</dbReference>
<dbReference type="Pfam" id="PF23230">
    <property type="entry name" value="zf-C2H2_13"/>
    <property type="match status" value="1"/>
</dbReference>
<feature type="compositionally biased region" description="Low complexity" evidence="1">
    <location>
        <begin position="433"/>
        <end position="446"/>
    </location>
</feature>
<feature type="compositionally biased region" description="Low complexity" evidence="1">
    <location>
        <begin position="282"/>
        <end position="299"/>
    </location>
</feature>
<reference evidence="3" key="1">
    <citation type="submission" date="2021-01" db="EMBL/GenBank/DDBJ databases">
        <authorList>
            <person name="Corre E."/>
            <person name="Pelletier E."/>
            <person name="Niang G."/>
            <person name="Scheremetjew M."/>
            <person name="Finn R."/>
            <person name="Kale V."/>
            <person name="Holt S."/>
            <person name="Cochrane G."/>
            <person name="Meng A."/>
            <person name="Brown T."/>
            <person name="Cohen L."/>
        </authorList>
    </citation>
    <scope>NUCLEOTIDE SEQUENCE</scope>
    <source>
        <strain evidence="3">CCMP1243</strain>
    </source>
</reference>
<dbReference type="PROSITE" id="PS00028">
    <property type="entry name" value="ZINC_FINGER_C2H2_1"/>
    <property type="match status" value="1"/>
</dbReference>
<dbReference type="SMART" id="SM00355">
    <property type="entry name" value="ZnF_C2H2"/>
    <property type="match status" value="4"/>
</dbReference>
<evidence type="ECO:0000259" key="2">
    <source>
        <dbReference type="PROSITE" id="PS00028"/>
    </source>
</evidence>
<protein>
    <recommendedName>
        <fullName evidence="2">C2H2-type domain-containing protein</fullName>
    </recommendedName>
</protein>
<evidence type="ECO:0000313" key="3">
    <source>
        <dbReference type="EMBL" id="CAD9710958.1"/>
    </source>
</evidence>